<comment type="subcellular location">
    <subcellularLocation>
        <location evidence="1">Periplasm</location>
    </subcellularLocation>
</comment>
<dbReference type="GO" id="GO:0030288">
    <property type="term" value="C:outer membrane-bounded periplasmic space"/>
    <property type="evidence" value="ECO:0007669"/>
    <property type="project" value="UniProtKB-ARBA"/>
</dbReference>
<dbReference type="PIRSF" id="PIRSF002741">
    <property type="entry name" value="MppA"/>
    <property type="match status" value="1"/>
</dbReference>
<dbReference type="GO" id="GO:0015833">
    <property type="term" value="P:peptide transport"/>
    <property type="evidence" value="ECO:0007669"/>
    <property type="project" value="TreeGrafter"/>
</dbReference>
<keyword evidence="4 5" id="KW-0732">Signal</keyword>
<organism evidence="7 8">
    <name type="scientific">Roseisalinus antarcticus</name>
    <dbReference type="NCBI Taxonomy" id="254357"/>
    <lineage>
        <taxon>Bacteria</taxon>
        <taxon>Pseudomonadati</taxon>
        <taxon>Pseudomonadota</taxon>
        <taxon>Alphaproteobacteria</taxon>
        <taxon>Rhodobacterales</taxon>
        <taxon>Roseobacteraceae</taxon>
        <taxon>Roseisalinus</taxon>
    </lineage>
</organism>
<name>A0A1Y5TTJ3_9RHOB</name>
<feature type="chain" id="PRO_5012870649" evidence="5">
    <location>
        <begin position="27"/>
        <end position="493"/>
    </location>
</feature>
<dbReference type="InterPro" id="IPR030678">
    <property type="entry name" value="Peptide/Ni-bd"/>
</dbReference>
<dbReference type="Gene3D" id="3.40.190.10">
    <property type="entry name" value="Periplasmic binding protein-like II"/>
    <property type="match status" value="1"/>
</dbReference>
<evidence type="ECO:0000256" key="2">
    <source>
        <dbReference type="ARBA" id="ARBA00005695"/>
    </source>
</evidence>
<dbReference type="AlphaFoldDB" id="A0A1Y5TTJ3"/>
<sequence length="493" mass="52313">MTKISFHRLATSTAVALALAAGPAMAQDGTLSVALAGDIDNFDPATNQLIAFQAAIGNTVFDPLIGYDADLNLVPRLAASWEVNEDATEFTLTLQDGATFHDGTPVTAEAVIASLQRSAELGGVIGTPLQRVTAFEAVDDSTLKMTLEDSYAPFLTALTVVFILAPDSFDDATSAPIGSGPFVFESWTPNDAIVLSRNDAYWGEKPAFETLQFRPVPDSQVALTNLYAGDIDIVAEPSNAVLAQVDTSAASVVRPSASNSVAYVEMMGTTGTLSDPAVRRALAHAFDREAVQLVAYSGGGESNASPLPTSSWAYEDLAGYGYDLDAAAAALEEAGVSDLTVGLEIPAGFPEGEQMARVWQSSLAEIGVDLEINVSEISVWLDAYVSRNYDMTWNFFGVSPDPHSFFDVILRPHFEGDVYDNPRVAELVAAGIATGDRAEREEIYSELQQIVVDEVPVMTVQSRPVGAVASNGVEGFAMNPLGWGLYTGVTLTE</sequence>
<dbReference type="Gene3D" id="3.10.105.10">
    <property type="entry name" value="Dipeptide-binding Protein, Domain 3"/>
    <property type="match status" value="1"/>
</dbReference>
<reference evidence="7 8" key="1">
    <citation type="submission" date="2017-03" db="EMBL/GenBank/DDBJ databases">
        <authorList>
            <person name="Afonso C.L."/>
            <person name="Miller P.J."/>
            <person name="Scott M.A."/>
            <person name="Spackman E."/>
            <person name="Goraichik I."/>
            <person name="Dimitrov K.M."/>
            <person name="Suarez D.L."/>
            <person name="Swayne D.E."/>
        </authorList>
    </citation>
    <scope>NUCLEOTIDE SEQUENCE [LARGE SCALE GENOMIC DNA]</scope>
    <source>
        <strain evidence="7 8">CECT 7023</strain>
    </source>
</reference>
<dbReference type="OrthoDB" id="9803988at2"/>
<evidence type="ECO:0000256" key="5">
    <source>
        <dbReference type="SAM" id="SignalP"/>
    </source>
</evidence>
<evidence type="ECO:0000313" key="7">
    <source>
        <dbReference type="EMBL" id="SLN72144.1"/>
    </source>
</evidence>
<comment type="similarity">
    <text evidence="2">Belongs to the bacterial solute-binding protein 5 family.</text>
</comment>
<feature type="signal peptide" evidence="5">
    <location>
        <begin position="1"/>
        <end position="26"/>
    </location>
</feature>
<dbReference type="GO" id="GO:0043190">
    <property type="term" value="C:ATP-binding cassette (ABC) transporter complex"/>
    <property type="evidence" value="ECO:0007669"/>
    <property type="project" value="InterPro"/>
</dbReference>
<dbReference type="InterPro" id="IPR000914">
    <property type="entry name" value="SBP_5_dom"/>
</dbReference>
<dbReference type="InterPro" id="IPR039424">
    <property type="entry name" value="SBP_5"/>
</dbReference>
<evidence type="ECO:0000259" key="6">
    <source>
        <dbReference type="Pfam" id="PF00496"/>
    </source>
</evidence>
<evidence type="ECO:0000313" key="8">
    <source>
        <dbReference type="Proteomes" id="UP000193900"/>
    </source>
</evidence>
<dbReference type="RefSeq" id="WP_085880353.1">
    <property type="nucleotide sequence ID" value="NZ_FWFZ01000025.1"/>
</dbReference>
<dbReference type="SUPFAM" id="SSF53850">
    <property type="entry name" value="Periplasmic binding protein-like II"/>
    <property type="match status" value="1"/>
</dbReference>
<accession>A0A1Y5TTJ3</accession>
<dbReference type="Pfam" id="PF00496">
    <property type="entry name" value="SBP_bac_5"/>
    <property type="match status" value="1"/>
</dbReference>
<dbReference type="GO" id="GO:1904680">
    <property type="term" value="F:peptide transmembrane transporter activity"/>
    <property type="evidence" value="ECO:0007669"/>
    <property type="project" value="TreeGrafter"/>
</dbReference>
<dbReference type="PANTHER" id="PTHR30290">
    <property type="entry name" value="PERIPLASMIC BINDING COMPONENT OF ABC TRANSPORTER"/>
    <property type="match status" value="1"/>
</dbReference>
<evidence type="ECO:0000256" key="4">
    <source>
        <dbReference type="ARBA" id="ARBA00022729"/>
    </source>
</evidence>
<proteinExistence type="inferred from homology"/>
<keyword evidence="3" id="KW-0813">Transport</keyword>
<dbReference type="Proteomes" id="UP000193900">
    <property type="component" value="Unassembled WGS sequence"/>
</dbReference>
<dbReference type="EMBL" id="FWFZ01000025">
    <property type="protein sequence ID" value="SLN72144.1"/>
    <property type="molecule type" value="Genomic_DNA"/>
</dbReference>
<evidence type="ECO:0000256" key="1">
    <source>
        <dbReference type="ARBA" id="ARBA00004418"/>
    </source>
</evidence>
<protein>
    <submittedName>
        <fullName evidence="7">Putative D,D-dipeptide-binding periplasmic protein DdpA</fullName>
    </submittedName>
</protein>
<gene>
    <name evidence="7" type="primary">ddpA_2</name>
    <name evidence="7" type="ORF">ROA7023_03580</name>
</gene>
<dbReference type="CDD" id="cd00995">
    <property type="entry name" value="PBP2_NikA_DppA_OppA_like"/>
    <property type="match status" value="1"/>
</dbReference>
<keyword evidence="8" id="KW-1185">Reference proteome</keyword>
<feature type="domain" description="Solute-binding protein family 5" evidence="6">
    <location>
        <begin position="73"/>
        <end position="410"/>
    </location>
</feature>
<dbReference type="PANTHER" id="PTHR30290:SF9">
    <property type="entry name" value="OLIGOPEPTIDE-BINDING PROTEIN APPA"/>
    <property type="match status" value="1"/>
</dbReference>
<evidence type="ECO:0000256" key="3">
    <source>
        <dbReference type="ARBA" id="ARBA00022448"/>
    </source>
</evidence>